<reference evidence="4" key="1">
    <citation type="submission" date="2023-01" db="EMBL/GenBank/DDBJ databases">
        <title>Genome assembly of the deep-sea coral Lophelia pertusa.</title>
        <authorList>
            <person name="Herrera S."/>
            <person name="Cordes E."/>
        </authorList>
    </citation>
    <scope>NUCLEOTIDE SEQUENCE</scope>
    <source>
        <strain evidence="4">USNM1676648</strain>
        <tissue evidence="4">Polyp</tissue>
    </source>
</reference>
<evidence type="ECO:0000256" key="2">
    <source>
        <dbReference type="SAM" id="MobiDB-lite"/>
    </source>
</evidence>
<dbReference type="InterPro" id="IPR011993">
    <property type="entry name" value="PH-like_dom_sf"/>
</dbReference>
<organism evidence="4 5">
    <name type="scientific">Desmophyllum pertusum</name>
    <dbReference type="NCBI Taxonomy" id="174260"/>
    <lineage>
        <taxon>Eukaryota</taxon>
        <taxon>Metazoa</taxon>
        <taxon>Cnidaria</taxon>
        <taxon>Anthozoa</taxon>
        <taxon>Hexacorallia</taxon>
        <taxon>Scleractinia</taxon>
        <taxon>Caryophylliina</taxon>
        <taxon>Caryophylliidae</taxon>
        <taxon>Desmophyllum</taxon>
    </lineage>
</organism>
<evidence type="ECO:0000256" key="1">
    <source>
        <dbReference type="ARBA" id="ARBA00022737"/>
    </source>
</evidence>
<keyword evidence="1" id="KW-0677">Repeat</keyword>
<dbReference type="OrthoDB" id="6019389at2759"/>
<dbReference type="Gene3D" id="2.30.29.30">
    <property type="entry name" value="Pleckstrin-homology domain (PH domain)/Phosphotyrosine-binding domain (PTB)"/>
    <property type="match status" value="1"/>
</dbReference>
<dbReference type="Proteomes" id="UP001163046">
    <property type="component" value="Unassembled WGS sequence"/>
</dbReference>
<keyword evidence="5" id="KW-1185">Reference proteome</keyword>
<dbReference type="PANTHER" id="PTHR22903:SF8">
    <property type="entry name" value="MAX-1A"/>
    <property type="match status" value="1"/>
</dbReference>
<comment type="caution">
    <text evidence="4">The sequence shown here is derived from an EMBL/GenBank/DDBJ whole genome shotgun (WGS) entry which is preliminary data.</text>
</comment>
<evidence type="ECO:0000313" key="5">
    <source>
        <dbReference type="Proteomes" id="UP001163046"/>
    </source>
</evidence>
<proteinExistence type="predicted"/>
<dbReference type="SUPFAM" id="SSF50729">
    <property type="entry name" value="PH domain-like"/>
    <property type="match status" value="1"/>
</dbReference>
<evidence type="ECO:0000259" key="3">
    <source>
        <dbReference type="PROSITE" id="PS50003"/>
    </source>
</evidence>
<gene>
    <name evidence="4" type="primary">PLEKHH2_3</name>
    <name evidence="4" type="ORF">OS493_024907</name>
</gene>
<feature type="compositionally biased region" description="Polar residues" evidence="2">
    <location>
        <begin position="119"/>
        <end position="138"/>
    </location>
</feature>
<dbReference type="AlphaFoldDB" id="A0A9W9YLM9"/>
<accession>A0A9W9YLM9</accession>
<feature type="region of interest" description="Disordered" evidence="2">
    <location>
        <begin position="119"/>
        <end position="161"/>
    </location>
</feature>
<evidence type="ECO:0000313" key="4">
    <source>
        <dbReference type="EMBL" id="KAJ7357396.1"/>
    </source>
</evidence>
<feature type="domain" description="PH" evidence="3">
    <location>
        <begin position="188"/>
        <end position="236"/>
    </location>
</feature>
<dbReference type="EMBL" id="MU827321">
    <property type="protein sequence ID" value="KAJ7357396.1"/>
    <property type="molecule type" value="Genomic_DNA"/>
</dbReference>
<dbReference type="Pfam" id="PF00169">
    <property type="entry name" value="PH"/>
    <property type="match status" value="1"/>
</dbReference>
<name>A0A9W9YLM9_9CNID</name>
<dbReference type="PANTHER" id="PTHR22903">
    <property type="entry name" value="PLEKHH PROTEIN"/>
    <property type="match status" value="1"/>
</dbReference>
<sequence>MSYLRLFLPVPKTNQRELPQEVVRMEANFTSYLAETELQNDGAPQVSKDVAGSTVTGWNSVLDVNDNSAGSDSPPFGTLESPTKDLNMLTRCPLTHDRLATPMHCTIFRGKATVTRASQLRNTPFSGESTDSSDNDSSVGDYCTPPDELSAGEEHSEIQERTDKVLEETTQVLKTCATYTTVSLKKEDQRKEGYLTKLGGRVKNWKKRWFVLGDGKLYYYKTEVQRWNILFMSSFF</sequence>
<dbReference type="InterPro" id="IPR001849">
    <property type="entry name" value="PH_domain"/>
</dbReference>
<feature type="compositionally biased region" description="Basic and acidic residues" evidence="2">
    <location>
        <begin position="152"/>
        <end position="161"/>
    </location>
</feature>
<dbReference type="PROSITE" id="PS50003">
    <property type="entry name" value="PH_DOMAIN"/>
    <property type="match status" value="1"/>
</dbReference>
<protein>
    <submittedName>
        <fullName evidence="4">Pleckstrin y domain-containing H member 2</fullName>
    </submittedName>
</protein>